<sequence>MIFTSDVHFETNGLGKKRETDRPNGIHILQDIGHRSLFRWNRTEGGQPIVKNGTFDRRRYGDQKSILPFIISSRMKEKFGKSIKISFVSLPMEFPQFSFSCDGGRVLEEQMIFTRDVHSKTNGLGKKRETGRPNGVHILQDIGHRRLFRWGRTEEGGGKGGDSR</sequence>
<reference evidence="1 2" key="1">
    <citation type="submission" date="2021-06" db="EMBL/GenBank/DDBJ databases">
        <title>Caerostris darwini draft genome.</title>
        <authorList>
            <person name="Kono N."/>
            <person name="Arakawa K."/>
        </authorList>
    </citation>
    <scope>NUCLEOTIDE SEQUENCE [LARGE SCALE GENOMIC DNA]</scope>
</reference>
<dbReference type="Proteomes" id="UP001054837">
    <property type="component" value="Unassembled WGS sequence"/>
</dbReference>
<organism evidence="1 2">
    <name type="scientific">Caerostris darwini</name>
    <dbReference type="NCBI Taxonomy" id="1538125"/>
    <lineage>
        <taxon>Eukaryota</taxon>
        <taxon>Metazoa</taxon>
        <taxon>Ecdysozoa</taxon>
        <taxon>Arthropoda</taxon>
        <taxon>Chelicerata</taxon>
        <taxon>Arachnida</taxon>
        <taxon>Araneae</taxon>
        <taxon>Araneomorphae</taxon>
        <taxon>Entelegynae</taxon>
        <taxon>Araneoidea</taxon>
        <taxon>Araneidae</taxon>
        <taxon>Caerostris</taxon>
    </lineage>
</organism>
<evidence type="ECO:0000313" key="1">
    <source>
        <dbReference type="EMBL" id="GIY02082.1"/>
    </source>
</evidence>
<accession>A0AAV4Q151</accession>
<dbReference type="AlphaFoldDB" id="A0AAV4Q151"/>
<proteinExistence type="predicted"/>
<dbReference type="EMBL" id="BPLQ01003643">
    <property type="protein sequence ID" value="GIY02082.1"/>
    <property type="molecule type" value="Genomic_DNA"/>
</dbReference>
<gene>
    <name evidence="1" type="ORF">CDAR_229651</name>
</gene>
<keyword evidence="2" id="KW-1185">Reference proteome</keyword>
<name>A0AAV4Q151_9ARAC</name>
<protein>
    <submittedName>
        <fullName evidence="1">Uncharacterized protein</fullName>
    </submittedName>
</protein>
<evidence type="ECO:0000313" key="2">
    <source>
        <dbReference type="Proteomes" id="UP001054837"/>
    </source>
</evidence>
<comment type="caution">
    <text evidence="1">The sequence shown here is derived from an EMBL/GenBank/DDBJ whole genome shotgun (WGS) entry which is preliminary data.</text>
</comment>